<gene>
    <name evidence="2" type="ORF">RT723_17340</name>
</gene>
<dbReference type="RefSeq" id="WP_315948396.1">
    <property type="nucleotide sequence ID" value="NZ_JAWCUA010000010.1"/>
</dbReference>
<dbReference type="InterPro" id="IPR013216">
    <property type="entry name" value="Methyltransf_11"/>
</dbReference>
<evidence type="ECO:0000313" key="2">
    <source>
        <dbReference type="EMBL" id="MDU0114723.1"/>
    </source>
</evidence>
<dbReference type="InterPro" id="IPR029063">
    <property type="entry name" value="SAM-dependent_MTases_sf"/>
</dbReference>
<name>A0ABU3R500_9GAMM</name>
<keyword evidence="3" id="KW-1185">Reference proteome</keyword>
<comment type="caution">
    <text evidence="2">The sequence shown here is derived from an EMBL/GenBank/DDBJ whole genome shotgun (WGS) entry which is preliminary data.</text>
</comment>
<sequence length="203" mass="23093">MGGGQGQIALQLAEMGFDVTLSDISADMLAMAQESAHERSLTNLTLIHSALQDLPNQLNQKYDLVLCHAVFEWLENPKQAFELLIQFCTAKGGISLMFYNQAGQVLSNLVYGNFDYIRSGMKAKKVVKLNPQSALNSEEVYSWCDEFNLNILVKSGVRCFHDYMRDISKWDSDFDNILQMELQYCQQEPYASIGRYMHLLITK</sequence>
<dbReference type="Proteomes" id="UP001257914">
    <property type="component" value="Unassembled WGS sequence"/>
</dbReference>
<accession>A0ABU3R500</accession>
<protein>
    <submittedName>
        <fullName evidence="2">Methyltransferase domain-containing protein</fullName>
    </submittedName>
</protein>
<reference evidence="2 3" key="1">
    <citation type="submission" date="2023-10" db="EMBL/GenBank/DDBJ databases">
        <title>Psychrosphaera aquimaarina strain SW33 isolated from seawater.</title>
        <authorList>
            <person name="Bayburt H."/>
            <person name="Kim J.M."/>
            <person name="Choi B.J."/>
            <person name="Jeon C.O."/>
        </authorList>
    </citation>
    <scope>NUCLEOTIDE SEQUENCE [LARGE SCALE GENOMIC DNA]</scope>
    <source>
        <strain evidence="2 3">KCTC 52743</strain>
    </source>
</reference>
<dbReference type="GO" id="GO:0032259">
    <property type="term" value="P:methylation"/>
    <property type="evidence" value="ECO:0007669"/>
    <property type="project" value="UniProtKB-KW"/>
</dbReference>
<dbReference type="Pfam" id="PF08241">
    <property type="entry name" value="Methyltransf_11"/>
    <property type="match status" value="1"/>
</dbReference>
<feature type="domain" description="Methyltransferase type 11" evidence="1">
    <location>
        <begin position="1"/>
        <end position="83"/>
    </location>
</feature>
<dbReference type="CDD" id="cd02440">
    <property type="entry name" value="AdoMet_MTases"/>
    <property type="match status" value="1"/>
</dbReference>
<dbReference type="Gene3D" id="3.40.50.150">
    <property type="entry name" value="Vaccinia Virus protein VP39"/>
    <property type="match status" value="1"/>
</dbReference>
<keyword evidence="2" id="KW-0489">Methyltransferase</keyword>
<proteinExistence type="predicted"/>
<organism evidence="2 3">
    <name type="scientific">Psychrosphaera aquimarina</name>
    <dbReference type="NCBI Taxonomy" id="2044854"/>
    <lineage>
        <taxon>Bacteria</taxon>
        <taxon>Pseudomonadati</taxon>
        <taxon>Pseudomonadota</taxon>
        <taxon>Gammaproteobacteria</taxon>
        <taxon>Alteromonadales</taxon>
        <taxon>Pseudoalteromonadaceae</taxon>
        <taxon>Psychrosphaera</taxon>
    </lineage>
</organism>
<keyword evidence="2" id="KW-0808">Transferase</keyword>
<evidence type="ECO:0000313" key="3">
    <source>
        <dbReference type="Proteomes" id="UP001257914"/>
    </source>
</evidence>
<dbReference type="SUPFAM" id="SSF53335">
    <property type="entry name" value="S-adenosyl-L-methionine-dependent methyltransferases"/>
    <property type="match status" value="1"/>
</dbReference>
<dbReference type="EMBL" id="JAWCUA010000010">
    <property type="protein sequence ID" value="MDU0114723.1"/>
    <property type="molecule type" value="Genomic_DNA"/>
</dbReference>
<evidence type="ECO:0000259" key="1">
    <source>
        <dbReference type="Pfam" id="PF08241"/>
    </source>
</evidence>
<dbReference type="GO" id="GO:0008168">
    <property type="term" value="F:methyltransferase activity"/>
    <property type="evidence" value="ECO:0007669"/>
    <property type="project" value="UniProtKB-KW"/>
</dbReference>